<dbReference type="AlphaFoldDB" id="A0A845G0L8"/>
<reference evidence="4 5" key="1">
    <citation type="submission" date="2020-01" db="EMBL/GenBank/DDBJ databases">
        <title>Novel species isolated from a subtropical stream in China.</title>
        <authorList>
            <person name="Lu H."/>
        </authorList>
    </citation>
    <scope>NUCLEOTIDE SEQUENCE [LARGE SCALE GENOMIC DNA]</scope>
    <source>
        <strain evidence="4 5">FT82W</strain>
    </source>
</reference>
<evidence type="ECO:0000313" key="5">
    <source>
        <dbReference type="Proteomes" id="UP000470302"/>
    </source>
</evidence>
<dbReference type="RefSeq" id="WP_161095743.1">
    <property type="nucleotide sequence ID" value="NZ_WWCW01000009.1"/>
</dbReference>
<gene>
    <name evidence="4" type="ORF">GTP91_04760</name>
</gene>
<dbReference type="InterPro" id="IPR001789">
    <property type="entry name" value="Sig_transdc_resp-reg_receiver"/>
</dbReference>
<dbReference type="EMBL" id="WWCW01000009">
    <property type="protein sequence ID" value="MYM86489.1"/>
    <property type="molecule type" value="Genomic_DNA"/>
</dbReference>
<comment type="caution">
    <text evidence="4">The sequence shown here is derived from an EMBL/GenBank/DDBJ whole genome shotgun (WGS) entry which is preliminary data.</text>
</comment>
<dbReference type="Gene3D" id="3.40.50.2300">
    <property type="match status" value="1"/>
</dbReference>
<proteinExistence type="predicted"/>
<dbReference type="InterPro" id="IPR011006">
    <property type="entry name" value="CheY-like_superfamily"/>
</dbReference>
<protein>
    <recommendedName>
        <fullName evidence="3">Response regulatory domain-containing protein</fullName>
    </recommendedName>
</protein>
<evidence type="ECO:0000256" key="2">
    <source>
        <dbReference type="SAM" id="Coils"/>
    </source>
</evidence>
<sequence length="338" mass="38767">MHLPVYSHPTLTVLVDDSDSFLRSLSFQLDPMLASQTFHDTNTALQWLRREPQSGSVPLHVNFDMHNLPADQCNVALDLERIYRIGQQRHRFETPSVLVVDYSMPQMNGLEFCAAVAHLPCKKILFTGAADEKIAVTAFNRGLIDRYIKKSDDHALDILEIEIAALQREYFDTQSETLRELVLLHNYHFLGDPALAQLVRELSASMGFVEHYIFPNPTGILFLDKYGKASLMMIETEQGMYAQYEIARDSDAPPSLLDALLERRVLPFFSDPDGDGMYSRRVGDNWHRYCAAPRVCQGRETYYWALFDLPPHYFDRQPYSYADFLMERGRTALETIAA</sequence>
<name>A0A845G0L8_9BURK</name>
<dbReference type="GO" id="GO:0000160">
    <property type="term" value="P:phosphorelay signal transduction system"/>
    <property type="evidence" value="ECO:0007669"/>
    <property type="project" value="InterPro"/>
</dbReference>
<evidence type="ECO:0000256" key="1">
    <source>
        <dbReference type="PROSITE-ProRule" id="PRU00169"/>
    </source>
</evidence>
<feature type="domain" description="Response regulatory" evidence="3">
    <location>
        <begin position="11"/>
        <end position="164"/>
    </location>
</feature>
<dbReference type="Proteomes" id="UP000470302">
    <property type="component" value="Unassembled WGS sequence"/>
</dbReference>
<feature type="coiled-coil region" evidence="2">
    <location>
        <begin position="149"/>
        <end position="176"/>
    </location>
</feature>
<feature type="modified residue" description="4-aspartylphosphate" evidence="1">
    <location>
        <position position="101"/>
    </location>
</feature>
<dbReference type="SUPFAM" id="SSF52172">
    <property type="entry name" value="CheY-like"/>
    <property type="match status" value="1"/>
</dbReference>
<evidence type="ECO:0000259" key="3">
    <source>
        <dbReference type="PROSITE" id="PS50110"/>
    </source>
</evidence>
<dbReference type="PROSITE" id="PS50110">
    <property type="entry name" value="RESPONSE_REGULATORY"/>
    <property type="match status" value="1"/>
</dbReference>
<dbReference type="Pfam" id="PF00072">
    <property type="entry name" value="Response_reg"/>
    <property type="match status" value="1"/>
</dbReference>
<keyword evidence="2" id="KW-0175">Coiled coil</keyword>
<organism evidence="4 5">
    <name type="scientific">Duganella vulcania</name>
    <dbReference type="NCBI Taxonomy" id="2692166"/>
    <lineage>
        <taxon>Bacteria</taxon>
        <taxon>Pseudomonadati</taxon>
        <taxon>Pseudomonadota</taxon>
        <taxon>Betaproteobacteria</taxon>
        <taxon>Burkholderiales</taxon>
        <taxon>Oxalobacteraceae</taxon>
        <taxon>Telluria group</taxon>
        <taxon>Duganella</taxon>
    </lineage>
</organism>
<keyword evidence="1" id="KW-0597">Phosphoprotein</keyword>
<accession>A0A845G0L8</accession>
<evidence type="ECO:0000313" key="4">
    <source>
        <dbReference type="EMBL" id="MYM86489.1"/>
    </source>
</evidence>